<gene>
    <name evidence="3" type="ORF">IV203_030267</name>
</gene>
<dbReference type="PANTHER" id="PTHR23257:SF958">
    <property type="entry name" value="SERINE_THREONINE-PROTEIN KINASE WNK4"/>
    <property type="match status" value="1"/>
</dbReference>
<keyword evidence="4" id="KW-1185">Reference proteome</keyword>
<dbReference type="InterPro" id="IPR050167">
    <property type="entry name" value="Ser_Thr_protein_kinase"/>
</dbReference>
<dbReference type="Pfam" id="PF00069">
    <property type="entry name" value="Pkinase"/>
    <property type="match status" value="1"/>
</dbReference>
<name>A0A9K3LV23_9STRA</name>
<keyword evidence="3" id="KW-0723">Serine/threonine-protein kinase</keyword>
<dbReference type="GO" id="GO:0005737">
    <property type="term" value="C:cytoplasm"/>
    <property type="evidence" value="ECO:0007669"/>
    <property type="project" value="TreeGrafter"/>
</dbReference>
<reference evidence="3" key="2">
    <citation type="submission" date="2021-04" db="EMBL/GenBank/DDBJ databases">
        <authorList>
            <person name="Podell S."/>
        </authorList>
    </citation>
    <scope>NUCLEOTIDE SEQUENCE</scope>
    <source>
        <strain evidence="3">Hildebrandi</strain>
    </source>
</reference>
<dbReference type="OrthoDB" id="4062651at2759"/>
<evidence type="ECO:0000256" key="1">
    <source>
        <dbReference type="SAM" id="MobiDB-lite"/>
    </source>
</evidence>
<dbReference type="Proteomes" id="UP000693970">
    <property type="component" value="Unassembled WGS sequence"/>
</dbReference>
<comment type="caution">
    <text evidence="3">The sequence shown here is derived from an EMBL/GenBank/DDBJ whole genome shotgun (WGS) entry which is preliminary data.</text>
</comment>
<dbReference type="AlphaFoldDB" id="A0A9K3LV23"/>
<organism evidence="3 4">
    <name type="scientific">Nitzschia inconspicua</name>
    <dbReference type="NCBI Taxonomy" id="303405"/>
    <lineage>
        <taxon>Eukaryota</taxon>
        <taxon>Sar</taxon>
        <taxon>Stramenopiles</taxon>
        <taxon>Ochrophyta</taxon>
        <taxon>Bacillariophyta</taxon>
        <taxon>Bacillariophyceae</taxon>
        <taxon>Bacillariophycidae</taxon>
        <taxon>Bacillariales</taxon>
        <taxon>Bacillariaceae</taxon>
        <taxon>Nitzschia</taxon>
    </lineage>
</organism>
<dbReference type="PROSITE" id="PS50011">
    <property type="entry name" value="PROTEIN_KINASE_DOM"/>
    <property type="match status" value="1"/>
</dbReference>
<evidence type="ECO:0000313" key="4">
    <source>
        <dbReference type="Proteomes" id="UP000693970"/>
    </source>
</evidence>
<sequence>MDHASAKQADVRSNSSFSAPEYASSTKQKNYYQSQGNPQLGSRMSNNTTYTATESTECSHAHLHNPAYREACRIFSTRFGSSFSKTTTYNDENYSWESVFDNSHDIFQVPKFLKEELAQGRRLGKGSFSTVDEIRGIRLCHQSRRPSMARVVTPATAAVPTHKSSLSLSAALKKMTCPAFGIRREKTIASDDQESREFIAQHCFRFSGDSRYAIKMVRREVLQSNDESNIIAGLCDLAVETVFLSTLAHPNIIKLRGIADVGHPFSNEYFVVLDRLYETLQRRIQLTWKVKEKRLGSSWGRFRDRRGRKRLEFFEDRLERAFELGSAIEYLHKKKIIHRDIKPDNIGFDVRDDIKLFDFGMAKELKPDLKVDDENYRLSFCGSPSYMAPEVWAKMPYNSSCDVYSFGIVLYEMIALRRAFDFCSGSNSEEFAAGVFGACQRPNLEYVRAPLSIKELLPLCWNENPQYRHDMFNVNLIVRKELSLLRSGDESRLPDFSRRRSTFIFQQSERELRMKNRSGSSGSLAESIGSILSTPASPWCRQRGHALSPVANMSSINASHHCITVSLTSASVKSV</sequence>
<keyword evidence="3" id="KW-0418">Kinase</keyword>
<evidence type="ECO:0000259" key="2">
    <source>
        <dbReference type="PROSITE" id="PS50011"/>
    </source>
</evidence>
<accession>A0A9K3LV23</accession>
<dbReference type="GO" id="GO:0004674">
    <property type="term" value="F:protein serine/threonine kinase activity"/>
    <property type="evidence" value="ECO:0007669"/>
    <property type="project" value="UniProtKB-KW"/>
</dbReference>
<dbReference type="SMART" id="SM00220">
    <property type="entry name" value="S_TKc"/>
    <property type="match status" value="1"/>
</dbReference>
<keyword evidence="3" id="KW-0808">Transferase</keyword>
<dbReference type="GO" id="GO:0005524">
    <property type="term" value="F:ATP binding"/>
    <property type="evidence" value="ECO:0007669"/>
    <property type="project" value="InterPro"/>
</dbReference>
<proteinExistence type="predicted"/>
<dbReference type="PANTHER" id="PTHR23257">
    <property type="entry name" value="SERINE-THREONINE PROTEIN KINASE"/>
    <property type="match status" value="1"/>
</dbReference>
<feature type="domain" description="Protein kinase" evidence="2">
    <location>
        <begin position="117"/>
        <end position="485"/>
    </location>
</feature>
<dbReference type="EMBL" id="JAGRRH010000007">
    <property type="protein sequence ID" value="KAG7367596.1"/>
    <property type="molecule type" value="Genomic_DNA"/>
</dbReference>
<reference evidence="3" key="1">
    <citation type="journal article" date="2021" name="Sci. Rep.">
        <title>Diploid genomic architecture of Nitzschia inconspicua, an elite biomass production diatom.</title>
        <authorList>
            <person name="Oliver A."/>
            <person name="Podell S."/>
            <person name="Pinowska A."/>
            <person name="Traller J.C."/>
            <person name="Smith S.R."/>
            <person name="McClure R."/>
            <person name="Beliaev A."/>
            <person name="Bohutskyi P."/>
            <person name="Hill E.A."/>
            <person name="Rabines A."/>
            <person name="Zheng H."/>
            <person name="Allen L.Z."/>
            <person name="Kuo A."/>
            <person name="Grigoriev I.V."/>
            <person name="Allen A.E."/>
            <person name="Hazlebeck D."/>
            <person name="Allen E.E."/>
        </authorList>
    </citation>
    <scope>NUCLEOTIDE SEQUENCE</scope>
    <source>
        <strain evidence="3">Hildebrandi</strain>
    </source>
</reference>
<feature type="compositionally biased region" description="Polar residues" evidence="1">
    <location>
        <begin position="11"/>
        <end position="47"/>
    </location>
</feature>
<evidence type="ECO:0000313" key="3">
    <source>
        <dbReference type="EMBL" id="KAG7367596.1"/>
    </source>
</evidence>
<dbReference type="InterPro" id="IPR000719">
    <property type="entry name" value="Prot_kinase_dom"/>
</dbReference>
<dbReference type="GO" id="GO:0007165">
    <property type="term" value="P:signal transduction"/>
    <property type="evidence" value="ECO:0007669"/>
    <property type="project" value="TreeGrafter"/>
</dbReference>
<feature type="region of interest" description="Disordered" evidence="1">
    <location>
        <begin position="1"/>
        <end position="47"/>
    </location>
</feature>
<protein>
    <submittedName>
        <fullName evidence="3">Serine/threonine protein kinase</fullName>
    </submittedName>
</protein>